<evidence type="ECO:0000313" key="4">
    <source>
        <dbReference type="Proteomes" id="UP000789524"/>
    </source>
</evidence>
<feature type="chain" id="PRO_5035194127" evidence="2">
    <location>
        <begin position="17"/>
        <end position="256"/>
    </location>
</feature>
<protein>
    <submittedName>
        <fullName evidence="3">(African queen) hypothetical protein</fullName>
    </submittedName>
</protein>
<name>A0A8J2QZN0_9NEOP</name>
<organism evidence="3 4">
    <name type="scientific">Danaus chrysippus</name>
    <name type="common">African queen</name>
    <dbReference type="NCBI Taxonomy" id="151541"/>
    <lineage>
        <taxon>Eukaryota</taxon>
        <taxon>Metazoa</taxon>
        <taxon>Ecdysozoa</taxon>
        <taxon>Arthropoda</taxon>
        <taxon>Hexapoda</taxon>
        <taxon>Insecta</taxon>
        <taxon>Pterygota</taxon>
        <taxon>Neoptera</taxon>
        <taxon>Endopterygota</taxon>
        <taxon>Lepidoptera</taxon>
        <taxon>Glossata</taxon>
        <taxon>Ditrysia</taxon>
        <taxon>Papilionoidea</taxon>
        <taxon>Nymphalidae</taxon>
        <taxon>Danainae</taxon>
        <taxon>Danaini</taxon>
        <taxon>Danaina</taxon>
        <taxon>Danaus</taxon>
        <taxon>Anosia</taxon>
    </lineage>
</organism>
<feature type="transmembrane region" description="Helical" evidence="1">
    <location>
        <begin position="177"/>
        <end position="197"/>
    </location>
</feature>
<keyword evidence="2" id="KW-0732">Signal</keyword>
<keyword evidence="4" id="KW-1185">Reference proteome</keyword>
<comment type="caution">
    <text evidence="3">The sequence shown here is derived from an EMBL/GenBank/DDBJ whole genome shotgun (WGS) entry which is preliminary data.</text>
</comment>
<feature type="signal peptide" evidence="2">
    <location>
        <begin position="1"/>
        <end position="16"/>
    </location>
</feature>
<keyword evidence="1" id="KW-1133">Transmembrane helix</keyword>
<proteinExistence type="predicted"/>
<dbReference type="EMBL" id="CAKASE010000069">
    <property type="protein sequence ID" value="CAG9572932.1"/>
    <property type="molecule type" value="Genomic_DNA"/>
</dbReference>
<evidence type="ECO:0000313" key="3">
    <source>
        <dbReference type="EMBL" id="CAG9572932.1"/>
    </source>
</evidence>
<gene>
    <name evidence="3" type="ORF">DCHRY22_LOCUS10253</name>
</gene>
<sequence>MLKIFSLLILFVVVKSHQGKIKNEGDAQTALMPQELNPAFASDKSPDEYTVDYTGRYAELASPVPSHVDIDELVAKEINHTKVNNDDTLNETQVTYNKTEKSNTIDVHNDVIEEIDETNITDITQEQNAIKSFYDVLILPLEKILSSPKINTVLHNIGTCIVNGVMEIVAHYFPAPLIPLIATAAGMVIPFEPIVMLRRRMPVTSYRRAFKTAVNGFLNTFDTYKVDNYDEDPYMTRRFNRRFMNDISKEIKKDDT</sequence>
<dbReference type="Proteomes" id="UP000789524">
    <property type="component" value="Unassembled WGS sequence"/>
</dbReference>
<evidence type="ECO:0000256" key="2">
    <source>
        <dbReference type="SAM" id="SignalP"/>
    </source>
</evidence>
<evidence type="ECO:0000256" key="1">
    <source>
        <dbReference type="SAM" id="Phobius"/>
    </source>
</evidence>
<dbReference type="OrthoDB" id="7388196at2759"/>
<dbReference type="AlphaFoldDB" id="A0A8J2QZN0"/>
<keyword evidence="1" id="KW-0812">Transmembrane</keyword>
<reference evidence="3" key="1">
    <citation type="submission" date="2021-09" db="EMBL/GenBank/DDBJ databases">
        <authorList>
            <person name="Martin H S."/>
        </authorList>
    </citation>
    <scope>NUCLEOTIDE SEQUENCE</scope>
</reference>
<keyword evidence="1" id="KW-0472">Membrane</keyword>
<accession>A0A8J2QZN0</accession>